<dbReference type="InterPro" id="IPR011032">
    <property type="entry name" value="GroES-like_sf"/>
</dbReference>
<feature type="domain" description="Alcohol dehydrogenase-like C-terminal" evidence="2">
    <location>
        <begin position="169"/>
        <end position="296"/>
    </location>
</feature>
<accession>A0ABS0I2P9</accession>
<sequence>MNTLVCLEPGQFAYQQHPHPTAQPGQALLRIRRIGICGTDLHAFQGTQPFFNYPRVLGHELAAELLDAGGAPGFAPGEAVTFIPYFNCGHCIACRRGLPNCCASIRVFGVHMDGGMTDVVAVPADKLVHGEGLSYDELALVEPLAIGAHGVRRAGVQPGEFVLVVGAGPIGLGVMEFARIAGGQVIALDINEQRLAFCQQKLGVAHTLNALAPDVAAQLAALTHGDMPTVVIDATGSRQAILGAFPYLAHGGRFVLVGLQKGDISFSHPEFHKREATLMSSRNATRADFEHVIRSVKQGLVQPTTYISHRVRFDAVKTEFEGWLDPANGVIKAMVELD</sequence>
<evidence type="ECO:0000313" key="4">
    <source>
        <dbReference type="EMBL" id="MBF9221182.1"/>
    </source>
</evidence>
<proteinExistence type="predicted"/>
<dbReference type="SUPFAM" id="SSF51735">
    <property type="entry name" value="NAD(P)-binding Rossmann-fold domains"/>
    <property type="match status" value="1"/>
</dbReference>
<evidence type="ECO:0000313" key="5">
    <source>
        <dbReference type="Proteomes" id="UP000618931"/>
    </source>
</evidence>
<dbReference type="CDD" id="cd08261">
    <property type="entry name" value="Zn_ADH7"/>
    <property type="match status" value="1"/>
</dbReference>
<evidence type="ECO:0000259" key="2">
    <source>
        <dbReference type="Pfam" id="PF00107"/>
    </source>
</evidence>
<dbReference type="Gene3D" id="3.40.50.720">
    <property type="entry name" value="NAD(P)-binding Rossmann-like Domain"/>
    <property type="match status" value="1"/>
</dbReference>
<dbReference type="RefSeq" id="WP_196292640.1">
    <property type="nucleotide sequence ID" value="NZ_JADQDM010000003.1"/>
</dbReference>
<protein>
    <submittedName>
        <fullName evidence="4">Zinc-binding alcohol dehydrogenase family protein</fullName>
    </submittedName>
</protein>
<dbReference type="EMBL" id="JADQDM010000003">
    <property type="protein sequence ID" value="MBF9221182.1"/>
    <property type="molecule type" value="Genomic_DNA"/>
</dbReference>
<evidence type="ECO:0000259" key="3">
    <source>
        <dbReference type="Pfam" id="PF08240"/>
    </source>
</evidence>
<gene>
    <name evidence="4" type="ORF">I2H31_08705</name>
</gene>
<dbReference type="Proteomes" id="UP000618931">
    <property type="component" value="Unassembled WGS sequence"/>
</dbReference>
<dbReference type="Pfam" id="PF00107">
    <property type="entry name" value="ADH_zinc_N"/>
    <property type="match status" value="1"/>
</dbReference>
<comment type="caution">
    <text evidence="4">The sequence shown here is derived from an EMBL/GenBank/DDBJ whole genome shotgun (WGS) entry which is preliminary data.</text>
</comment>
<dbReference type="InterPro" id="IPR036291">
    <property type="entry name" value="NAD(P)-bd_dom_sf"/>
</dbReference>
<keyword evidence="5" id="KW-1185">Reference proteome</keyword>
<dbReference type="InterPro" id="IPR050129">
    <property type="entry name" value="Zn_alcohol_dh"/>
</dbReference>
<dbReference type="SUPFAM" id="SSF50129">
    <property type="entry name" value="GroES-like"/>
    <property type="match status" value="1"/>
</dbReference>
<name>A0ABS0I2P9_9BACT</name>
<feature type="domain" description="Alcohol dehydrogenase-like N-terminal" evidence="3">
    <location>
        <begin position="23"/>
        <end position="129"/>
    </location>
</feature>
<dbReference type="Pfam" id="PF08240">
    <property type="entry name" value="ADH_N"/>
    <property type="match status" value="1"/>
</dbReference>
<dbReference type="InterPro" id="IPR013149">
    <property type="entry name" value="ADH-like_C"/>
</dbReference>
<dbReference type="PANTHER" id="PTHR43401">
    <property type="entry name" value="L-THREONINE 3-DEHYDROGENASE"/>
    <property type="match status" value="1"/>
</dbReference>
<dbReference type="PANTHER" id="PTHR43401:SF3">
    <property type="entry name" value="L-GALACTONATE-5-DEHYDROGENASE"/>
    <property type="match status" value="1"/>
</dbReference>
<organism evidence="4 5">
    <name type="scientific">Hymenobacter ruricola</name>
    <dbReference type="NCBI Taxonomy" id="2791023"/>
    <lineage>
        <taxon>Bacteria</taxon>
        <taxon>Pseudomonadati</taxon>
        <taxon>Bacteroidota</taxon>
        <taxon>Cytophagia</taxon>
        <taxon>Cytophagales</taxon>
        <taxon>Hymenobacteraceae</taxon>
        <taxon>Hymenobacter</taxon>
    </lineage>
</organism>
<reference evidence="4 5" key="1">
    <citation type="submission" date="2020-11" db="EMBL/GenBank/DDBJ databases">
        <authorList>
            <person name="Kim M.K."/>
        </authorList>
    </citation>
    <scope>NUCLEOTIDE SEQUENCE [LARGE SCALE GENOMIC DNA]</scope>
    <source>
        <strain evidence="4 5">BT662</strain>
    </source>
</reference>
<dbReference type="Gene3D" id="3.90.180.10">
    <property type="entry name" value="Medium-chain alcohol dehydrogenases, catalytic domain"/>
    <property type="match status" value="1"/>
</dbReference>
<keyword evidence="1" id="KW-0560">Oxidoreductase</keyword>
<evidence type="ECO:0000256" key="1">
    <source>
        <dbReference type="ARBA" id="ARBA00023002"/>
    </source>
</evidence>
<dbReference type="InterPro" id="IPR013154">
    <property type="entry name" value="ADH-like_N"/>
</dbReference>